<evidence type="ECO:0000313" key="2">
    <source>
        <dbReference type="Proteomes" id="UP001420932"/>
    </source>
</evidence>
<proteinExistence type="predicted"/>
<dbReference type="AlphaFoldDB" id="A0AAP0EEK9"/>
<comment type="caution">
    <text evidence="1">The sequence shown here is derived from an EMBL/GenBank/DDBJ whole genome shotgun (WGS) entry which is preliminary data.</text>
</comment>
<organism evidence="1 2">
    <name type="scientific">Stephania yunnanensis</name>
    <dbReference type="NCBI Taxonomy" id="152371"/>
    <lineage>
        <taxon>Eukaryota</taxon>
        <taxon>Viridiplantae</taxon>
        <taxon>Streptophyta</taxon>
        <taxon>Embryophyta</taxon>
        <taxon>Tracheophyta</taxon>
        <taxon>Spermatophyta</taxon>
        <taxon>Magnoliopsida</taxon>
        <taxon>Ranunculales</taxon>
        <taxon>Menispermaceae</taxon>
        <taxon>Menispermoideae</taxon>
        <taxon>Cissampelideae</taxon>
        <taxon>Stephania</taxon>
    </lineage>
</organism>
<protein>
    <submittedName>
        <fullName evidence="1">Uncharacterized protein</fullName>
    </submittedName>
</protein>
<dbReference type="Proteomes" id="UP001420932">
    <property type="component" value="Unassembled WGS sequence"/>
</dbReference>
<sequence length="49" mass="5573">MQFVSVATLHHLRFDVMLDPIKKCNYVYAPLHTSSTPTCSLTRAQAYCL</sequence>
<accession>A0AAP0EEK9</accession>
<evidence type="ECO:0000313" key="1">
    <source>
        <dbReference type="EMBL" id="KAK9087429.1"/>
    </source>
</evidence>
<name>A0AAP0EEK9_9MAGN</name>
<gene>
    <name evidence="1" type="ORF">Syun_029823</name>
</gene>
<dbReference type="EMBL" id="JBBNAF010000013">
    <property type="protein sequence ID" value="KAK9087429.1"/>
    <property type="molecule type" value="Genomic_DNA"/>
</dbReference>
<reference evidence="1 2" key="1">
    <citation type="submission" date="2024-01" db="EMBL/GenBank/DDBJ databases">
        <title>Genome assemblies of Stephania.</title>
        <authorList>
            <person name="Yang L."/>
        </authorList>
    </citation>
    <scope>NUCLEOTIDE SEQUENCE [LARGE SCALE GENOMIC DNA]</scope>
    <source>
        <strain evidence="1">YNDBR</strain>
        <tissue evidence="1">Leaf</tissue>
    </source>
</reference>
<keyword evidence="2" id="KW-1185">Reference proteome</keyword>